<proteinExistence type="predicted"/>
<reference evidence="1 2" key="1">
    <citation type="submission" date="2019-02" db="EMBL/GenBank/DDBJ databases">
        <title>Deep-cultivation of Planctomycetes and their phenomic and genomic characterization uncovers novel biology.</title>
        <authorList>
            <person name="Wiegand S."/>
            <person name="Jogler M."/>
            <person name="Boedeker C."/>
            <person name="Pinto D."/>
            <person name="Vollmers J."/>
            <person name="Rivas-Marin E."/>
            <person name="Kohn T."/>
            <person name="Peeters S.H."/>
            <person name="Heuer A."/>
            <person name="Rast P."/>
            <person name="Oberbeckmann S."/>
            <person name="Bunk B."/>
            <person name="Jeske O."/>
            <person name="Meyerdierks A."/>
            <person name="Storesund J.E."/>
            <person name="Kallscheuer N."/>
            <person name="Luecker S."/>
            <person name="Lage O.M."/>
            <person name="Pohl T."/>
            <person name="Merkel B.J."/>
            <person name="Hornburger P."/>
            <person name="Mueller R.-W."/>
            <person name="Bruemmer F."/>
            <person name="Labrenz M."/>
            <person name="Spormann A.M."/>
            <person name="Op Den Camp H."/>
            <person name="Overmann J."/>
            <person name="Amann R."/>
            <person name="Jetten M.S.M."/>
            <person name="Mascher T."/>
            <person name="Medema M.H."/>
            <person name="Devos D.P."/>
            <person name="Kaster A.-K."/>
            <person name="Ovreas L."/>
            <person name="Rohde M."/>
            <person name="Galperin M.Y."/>
            <person name="Jogler C."/>
        </authorList>
    </citation>
    <scope>NUCLEOTIDE SEQUENCE [LARGE SCALE GENOMIC DNA]</scope>
    <source>
        <strain evidence="1 2">CA13</strain>
    </source>
</reference>
<protein>
    <submittedName>
        <fullName evidence="1">Uncharacterized protein</fullName>
    </submittedName>
</protein>
<comment type="caution">
    <text evidence="1">The sequence shown here is derived from an EMBL/GenBank/DDBJ whole genome shotgun (WGS) entry which is preliminary data.</text>
</comment>
<dbReference type="RefSeq" id="WP_146394080.1">
    <property type="nucleotide sequence ID" value="NZ_SJPJ01000001.1"/>
</dbReference>
<sequence>MATHFGVAIGAGRDGELAGIRLVRMKPNGGFETIPTGEPTVKETAKDALMINVPIAAGGELTIDCTPNSMTFEATGVGAPKDWALELSWASSQKTAVKQVEPQAIKYQHNGFDYSLKCDCGSVQKRGESAIVITPSDTGVRFAF</sequence>
<keyword evidence="2" id="KW-1185">Reference proteome</keyword>
<gene>
    <name evidence="1" type="ORF">CA13_03160</name>
</gene>
<dbReference type="AlphaFoldDB" id="A0A5C5YV44"/>
<accession>A0A5C5YV44</accession>
<evidence type="ECO:0000313" key="1">
    <source>
        <dbReference type="EMBL" id="TWT78919.1"/>
    </source>
</evidence>
<dbReference type="Proteomes" id="UP000315010">
    <property type="component" value="Unassembled WGS sequence"/>
</dbReference>
<dbReference type="EMBL" id="SJPJ01000001">
    <property type="protein sequence ID" value="TWT78919.1"/>
    <property type="molecule type" value="Genomic_DNA"/>
</dbReference>
<evidence type="ECO:0000313" key="2">
    <source>
        <dbReference type="Proteomes" id="UP000315010"/>
    </source>
</evidence>
<organism evidence="1 2">
    <name type="scientific">Novipirellula herctigrandis</name>
    <dbReference type="NCBI Taxonomy" id="2527986"/>
    <lineage>
        <taxon>Bacteria</taxon>
        <taxon>Pseudomonadati</taxon>
        <taxon>Planctomycetota</taxon>
        <taxon>Planctomycetia</taxon>
        <taxon>Pirellulales</taxon>
        <taxon>Pirellulaceae</taxon>
        <taxon>Novipirellula</taxon>
    </lineage>
</organism>
<name>A0A5C5YV44_9BACT</name>